<keyword evidence="1" id="KW-0812">Transmembrane</keyword>
<reference evidence="2 3" key="1">
    <citation type="submission" date="2019-06" db="EMBL/GenBank/DDBJ databases">
        <title>Genome Sequence of the Brown Rot Fungal Pathogen Monilinia laxa.</title>
        <authorList>
            <person name="De Miccolis Angelini R.M."/>
            <person name="Landi L."/>
            <person name="Abate D."/>
            <person name="Pollastro S."/>
            <person name="Romanazzi G."/>
            <person name="Faretra F."/>
        </authorList>
    </citation>
    <scope>NUCLEOTIDE SEQUENCE [LARGE SCALE GENOMIC DNA]</scope>
    <source>
        <strain evidence="2 3">Mlax316</strain>
    </source>
</reference>
<gene>
    <name evidence="2" type="ORF">EYC80_004971</name>
</gene>
<organism evidence="2 3">
    <name type="scientific">Monilinia laxa</name>
    <name type="common">Brown rot fungus</name>
    <name type="synonym">Sclerotinia laxa</name>
    <dbReference type="NCBI Taxonomy" id="61186"/>
    <lineage>
        <taxon>Eukaryota</taxon>
        <taxon>Fungi</taxon>
        <taxon>Dikarya</taxon>
        <taxon>Ascomycota</taxon>
        <taxon>Pezizomycotina</taxon>
        <taxon>Leotiomycetes</taxon>
        <taxon>Helotiales</taxon>
        <taxon>Sclerotiniaceae</taxon>
        <taxon>Monilinia</taxon>
    </lineage>
</organism>
<accession>A0A5N6KIQ6</accession>
<feature type="transmembrane region" description="Helical" evidence="1">
    <location>
        <begin position="6"/>
        <end position="24"/>
    </location>
</feature>
<keyword evidence="1" id="KW-1133">Transmembrane helix</keyword>
<dbReference type="Proteomes" id="UP000326757">
    <property type="component" value="Unassembled WGS sequence"/>
</dbReference>
<dbReference type="EMBL" id="VIGI01000002">
    <property type="protein sequence ID" value="KAB8303567.1"/>
    <property type="molecule type" value="Genomic_DNA"/>
</dbReference>
<evidence type="ECO:0000256" key="1">
    <source>
        <dbReference type="SAM" id="Phobius"/>
    </source>
</evidence>
<evidence type="ECO:0000313" key="3">
    <source>
        <dbReference type="Proteomes" id="UP000326757"/>
    </source>
</evidence>
<keyword evidence="3" id="KW-1185">Reference proteome</keyword>
<sequence>MVGVGQKSVLLTLAFLAPYIWYMIPYGRYCNKAMSICIYSIRLQARLDAHEYSENFSSSKRLPLNLYKSLHLPVCDLVIDLCPIRAFPL</sequence>
<protein>
    <submittedName>
        <fullName evidence="2">Uncharacterized protein</fullName>
    </submittedName>
</protein>
<comment type="caution">
    <text evidence="2">The sequence shown here is derived from an EMBL/GenBank/DDBJ whole genome shotgun (WGS) entry which is preliminary data.</text>
</comment>
<evidence type="ECO:0000313" key="2">
    <source>
        <dbReference type="EMBL" id="KAB8303567.1"/>
    </source>
</evidence>
<proteinExistence type="predicted"/>
<name>A0A5N6KIQ6_MONLA</name>
<keyword evidence="1" id="KW-0472">Membrane</keyword>
<dbReference type="AlphaFoldDB" id="A0A5N6KIQ6"/>